<organism evidence="1 2">
    <name type="scientific">Mucilaginibacter gracilis</name>
    <dbReference type="NCBI Taxonomy" id="423350"/>
    <lineage>
        <taxon>Bacteria</taxon>
        <taxon>Pseudomonadati</taxon>
        <taxon>Bacteroidota</taxon>
        <taxon>Sphingobacteriia</taxon>
        <taxon>Sphingobacteriales</taxon>
        <taxon>Sphingobacteriaceae</taxon>
        <taxon>Mucilaginibacter</taxon>
    </lineage>
</organism>
<accession>A0A495J085</accession>
<dbReference type="RefSeq" id="WP_121197982.1">
    <property type="nucleotide sequence ID" value="NZ_RBKU01000001.1"/>
</dbReference>
<dbReference type="AlphaFoldDB" id="A0A495J085"/>
<dbReference type="Proteomes" id="UP000268007">
    <property type="component" value="Unassembled WGS sequence"/>
</dbReference>
<keyword evidence="2" id="KW-1185">Reference proteome</keyword>
<reference evidence="1 2" key="1">
    <citation type="submission" date="2018-10" db="EMBL/GenBank/DDBJ databases">
        <title>Genomic Encyclopedia of Archaeal and Bacterial Type Strains, Phase II (KMG-II): from individual species to whole genera.</title>
        <authorList>
            <person name="Goeker M."/>
        </authorList>
    </citation>
    <scope>NUCLEOTIDE SEQUENCE [LARGE SCALE GENOMIC DNA]</scope>
    <source>
        <strain evidence="1 2">DSM 18602</strain>
    </source>
</reference>
<dbReference type="OrthoDB" id="14765at2"/>
<evidence type="ECO:0000313" key="2">
    <source>
        <dbReference type="Proteomes" id="UP000268007"/>
    </source>
</evidence>
<protein>
    <submittedName>
        <fullName evidence="1">TniB protein</fullName>
    </submittedName>
</protein>
<gene>
    <name evidence="1" type="ORF">BDD43_2547</name>
</gene>
<dbReference type="Pfam" id="PF05621">
    <property type="entry name" value="TniB"/>
    <property type="match status" value="1"/>
</dbReference>
<name>A0A495J085_9SPHI</name>
<dbReference type="InterPro" id="IPR008868">
    <property type="entry name" value="TniB"/>
</dbReference>
<sequence>MTLLTKITDNNKNLIRIRHILSERWIGYPKAMKVLNNMEYLMLHPKTYRMPSMLLVAPTNNGKTILLHRFFDSYKPSITPDVSSAKIPIVYIQAPPTPNEKAFFINILTALNAPFQKQSTSAQLQYQVMRILTNVETKILIIDEIHHILAGSYLSQRAFLNLIKYISNELQIVIIGAGIADAYNAINTDKQLANRFEPSVLPLWKLDADYFRLLKSYETMFDLHEQSRLTDEETAIKILSMSGGTIGEISSILRKAAVLAIQTGHEKIDLSVIGEIDYVSPANRQKQYERMLL</sequence>
<dbReference type="SUPFAM" id="SSF52540">
    <property type="entry name" value="P-loop containing nucleoside triphosphate hydrolases"/>
    <property type="match status" value="1"/>
</dbReference>
<dbReference type="InterPro" id="IPR027417">
    <property type="entry name" value="P-loop_NTPase"/>
</dbReference>
<comment type="caution">
    <text evidence="1">The sequence shown here is derived from an EMBL/GenBank/DDBJ whole genome shotgun (WGS) entry which is preliminary data.</text>
</comment>
<proteinExistence type="predicted"/>
<evidence type="ECO:0000313" key="1">
    <source>
        <dbReference type="EMBL" id="RKR82370.1"/>
    </source>
</evidence>
<dbReference type="EMBL" id="RBKU01000001">
    <property type="protein sequence ID" value="RKR82370.1"/>
    <property type="molecule type" value="Genomic_DNA"/>
</dbReference>
<dbReference type="Gene3D" id="3.40.50.300">
    <property type="entry name" value="P-loop containing nucleotide triphosphate hydrolases"/>
    <property type="match status" value="1"/>
</dbReference>